<gene>
    <name evidence="2" type="primary">GIP_191</name>
    <name evidence="2" type="ORF">CM83_105335</name>
</gene>
<feature type="non-terminal residue" evidence="2">
    <location>
        <position position="1"/>
    </location>
</feature>
<accession>A0A0A9VTF7</accession>
<reference evidence="2" key="2">
    <citation type="submission" date="2014-07" db="EMBL/GenBank/DDBJ databases">
        <authorList>
            <person name="Hull J."/>
        </authorList>
    </citation>
    <scope>NUCLEOTIDE SEQUENCE</scope>
</reference>
<reference evidence="2" key="1">
    <citation type="journal article" date="2014" name="PLoS ONE">
        <title>Transcriptome-Based Identification of ABC Transporters in the Western Tarnished Plant Bug Lygus hesperus.</title>
        <authorList>
            <person name="Hull J.J."/>
            <person name="Chaney K."/>
            <person name="Geib S.M."/>
            <person name="Fabrick J.A."/>
            <person name="Brent C.S."/>
            <person name="Walsh D."/>
            <person name="Lavine L.C."/>
        </authorList>
    </citation>
    <scope>NUCLEOTIDE SEQUENCE</scope>
</reference>
<sequence length="133" mass="14957">ALDGKTPCELWVGRPPVVAHLRAFGSKVCILDKSVKGKLEPRSKEGIFVGYSQTSKAYRVWVPSDKKIHTTRDVKFMDEQIDTVAKEDVEKFNETLLDPNEQEELELLVRNEPKVLYPESSGTTHGEVIEGDS</sequence>
<evidence type="ECO:0000313" key="2">
    <source>
        <dbReference type="EMBL" id="JAF98510.1"/>
    </source>
</evidence>
<name>A0A0A9VTF7_LYGHE</name>
<protein>
    <submittedName>
        <fullName evidence="2">Copia protein</fullName>
    </submittedName>
</protein>
<feature type="domain" description="Retroviral polymerase SH3-like" evidence="1">
    <location>
        <begin position="32"/>
        <end position="82"/>
    </location>
</feature>
<dbReference type="Pfam" id="PF25597">
    <property type="entry name" value="SH3_retrovirus"/>
    <property type="match status" value="1"/>
</dbReference>
<dbReference type="AlphaFoldDB" id="A0A0A9VTF7"/>
<dbReference type="EMBL" id="GBHO01045093">
    <property type="protein sequence ID" value="JAF98510.1"/>
    <property type="molecule type" value="Transcribed_RNA"/>
</dbReference>
<organism evidence="2">
    <name type="scientific">Lygus hesperus</name>
    <name type="common">Western plant bug</name>
    <dbReference type="NCBI Taxonomy" id="30085"/>
    <lineage>
        <taxon>Eukaryota</taxon>
        <taxon>Metazoa</taxon>
        <taxon>Ecdysozoa</taxon>
        <taxon>Arthropoda</taxon>
        <taxon>Hexapoda</taxon>
        <taxon>Insecta</taxon>
        <taxon>Pterygota</taxon>
        <taxon>Neoptera</taxon>
        <taxon>Paraneoptera</taxon>
        <taxon>Hemiptera</taxon>
        <taxon>Heteroptera</taxon>
        <taxon>Panheteroptera</taxon>
        <taxon>Cimicomorpha</taxon>
        <taxon>Miridae</taxon>
        <taxon>Mirini</taxon>
        <taxon>Lygus</taxon>
    </lineage>
</organism>
<proteinExistence type="predicted"/>
<evidence type="ECO:0000259" key="1">
    <source>
        <dbReference type="Pfam" id="PF25597"/>
    </source>
</evidence>
<feature type="non-terminal residue" evidence="2">
    <location>
        <position position="133"/>
    </location>
</feature>
<dbReference type="InterPro" id="IPR057670">
    <property type="entry name" value="SH3_retrovirus"/>
</dbReference>